<dbReference type="EMBL" id="JAGGKX010000001">
    <property type="protein sequence ID" value="MBP1967972.1"/>
    <property type="molecule type" value="Genomic_DNA"/>
</dbReference>
<name>A0ABS4IAM2_9BACI</name>
<feature type="domain" description="HNH nuclease" evidence="1">
    <location>
        <begin position="198"/>
        <end position="252"/>
    </location>
</feature>
<proteinExistence type="predicted"/>
<accession>A0ABS4IAM2</accession>
<dbReference type="Pfam" id="PF01844">
    <property type="entry name" value="HNH"/>
    <property type="match status" value="1"/>
</dbReference>
<gene>
    <name evidence="2" type="ORF">J2Z83_000064</name>
</gene>
<dbReference type="Proteomes" id="UP001519345">
    <property type="component" value="Unassembled WGS sequence"/>
</dbReference>
<dbReference type="CDD" id="cd00085">
    <property type="entry name" value="HNHc"/>
    <property type="match status" value="1"/>
</dbReference>
<organism evidence="2 3">
    <name type="scientific">Virgibacillus natechei</name>
    <dbReference type="NCBI Taxonomy" id="1216297"/>
    <lineage>
        <taxon>Bacteria</taxon>
        <taxon>Bacillati</taxon>
        <taxon>Bacillota</taxon>
        <taxon>Bacilli</taxon>
        <taxon>Bacillales</taxon>
        <taxon>Bacillaceae</taxon>
        <taxon>Virgibacillus</taxon>
    </lineage>
</organism>
<evidence type="ECO:0000259" key="1">
    <source>
        <dbReference type="SMART" id="SM00507"/>
    </source>
</evidence>
<evidence type="ECO:0000313" key="2">
    <source>
        <dbReference type="EMBL" id="MBP1967972.1"/>
    </source>
</evidence>
<dbReference type="SMART" id="SM00507">
    <property type="entry name" value="HNHc"/>
    <property type="match status" value="1"/>
</dbReference>
<evidence type="ECO:0000313" key="3">
    <source>
        <dbReference type="Proteomes" id="UP001519345"/>
    </source>
</evidence>
<keyword evidence="3" id="KW-1185">Reference proteome</keyword>
<protein>
    <recommendedName>
        <fullName evidence="1">HNH nuclease domain-containing protein</fullName>
    </recommendedName>
</protein>
<dbReference type="InterPro" id="IPR002711">
    <property type="entry name" value="HNH"/>
</dbReference>
<sequence>MINIIEEKECSKCNEIKSLTEFYKDKNNNDGCDYYCKKCQREKKNKYIITCKTCGNEHKTANKKVKYCSNKCKPQNASQKIKVECFICKDTKEIKPSQKLGKKHHYCSEKCKNKGYSLLYAGENSKRYNQVSVNCDTCKKEFKKVKSQSETYEISYCSNECKAIGQSKRFAGENHPRWDSSITNEERITTRKYPAYHQWRNDTFRRDNYTCQCCNDSKGGNLVAHHILNYSEHKTLRTELSNSITLCKTCHKLFHDTYGYTKNNLEQLNKFMDNTQKSVIFYAY</sequence>
<dbReference type="RefSeq" id="WP_209461221.1">
    <property type="nucleotide sequence ID" value="NZ_CP110224.1"/>
</dbReference>
<reference evidence="2 3" key="1">
    <citation type="submission" date="2021-03" db="EMBL/GenBank/DDBJ databases">
        <title>Genomic Encyclopedia of Type Strains, Phase IV (KMG-IV): sequencing the most valuable type-strain genomes for metagenomic binning, comparative biology and taxonomic classification.</title>
        <authorList>
            <person name="Goeker M."/>
        </authorList>
    </citation>
    <scope>NUCLEOTIDE SEQUENCE [LARGE SCALE GENOMIC DNA]</scope>
    <source>
        <strain evidence="2 3">DSM 25609</strain>
    </source>
</reference>
<dbReference type="InterPro" id="IPR003615">
    <property type="entry name" value="HNH_nuc"/>
</dbReference>
<comment type="caution">
    <text evidence="2">The sequence shown here is derived from an EMBL/GenBank/DDBJ whole genome shotgun (WGS) entry which is preliminary data.</text>
</comment>